<name>A0ABW6PQA9_9NOCA</name>
<dbReference type="EMBL" id="JBIAMX010000009">
    <property type="protein sequence ID" value="MFF0544597.1"/>
    <property type="molecule type" value="Genomic_DNA"/>
</dbReference>
<comment type="caution">
    <text evidence="1">The sequence shown here is derived from an EMBL/GenBank/DDBJ whole genome shotgun (WGS) entry which is preliminary data.</text>
</comment>
<dbReference type="RefSeq" id="WP_387701121.1">
    <property type="nucleotide sequence ID" value="NZ_JBIAMX010000009.1"/>
</dbReference>
<keyword evidence="2" id="KW-1185">Reference proteome</keyword>
<protein>
    <submittedName>
        <fullName evidence="1">DUF6191 domain-containing protein</fullName>
    </submittedName>
</protein>
<dbReference type="InterPro" id="IPR045684">
    <property type="entry name" value="DUF6191"/>
</dbReference>
<evidence type="ECO:0000313" key="1">
    <source>
        <dbReference type="EMBL" id="MFF0544597.1"/>
    </source>
</evidence>
<proteinExistence type="predicted"/>
<organism evidence="1 2">
    <name type="scientific">Nocardia thailandica</name>
    <dbReference type="NCBI Taxonomy" id="257275"/>
    <lineage>
        <taxon>Bacteria</taxon>
        <taxon>Bacillati</taxon>
        <taxon>Actinomycetota</taxon>
        <taxon>Actinomycetes</taxon>
        <taxon>Mycobacteriales</taxon>
        <taxon>Nocardiaceae</taxon>
        <taxon>Nocardia</taxon>
    </lineage>
</organism>
<accession>A0ABW6PQA9</accession>
<dbReference type="Pfam" id="PF19690">
    <property type="entry name" value="DUF6191"/>
    <property type="match status" value="1"/>
</dbReference>
<dbReference type="Proteomes" id="UP001601444">
    <property type="component" value="Unassembled WGS sequence"/>
</dbReference>
<gene>
    <name evidence="1" type="ORF">ACFYTF_17335</name>
</gene>
<sequence length="94" mass="10293">MDVVLGLSLPLGVLLLLAVGGYELRQRRRAALGQGGLAAAYVDEMTALLYPTKRDELEHRSSVTMLREDESTGDRPWTVDLGGGVVLRDGRERL</sequence>
<evidence type="ECO:0000313" key="2">
    <source>
        <dbReference type="Proteomes" id="UP001601444"/>
    </source>
</evidence>
<reference evidence="1 2" key="1">
    <citation type="submission" date="2024-10" db="EMBL/GenBank/DDBJ databases">
        <title>The Natural Products Discovery Center: Release of the First 8490 Sequenced Strains for Exploring Actinobacteria Biosynthetic Diversity.</title>
        <authorList>
            <person name="Kalkreuter E."/>
            <person name="Kautsar S.A."/>
            <person name="Yang D."/>
            <person name="Bader C.D."/>
            <person name="Teijaro C.N."/>
            <person name="Fluegel L."/>
            <person name="Davis C.M."/>
            <person name="Simpson J.R."/>
            <person name="Lauterbach L."/>
            <person name="Steele A.D."/>
            <person name="Gui C."/>
            <person name="Meng S."/>
            <person name="Li G."/>
            <person name="Viehrig K."/>
            <person name="Ye F."/>
            <person name="Su P."/>
            <person name="Kiefer A.F."/>
            <person name="Nichols A."/>
            <person name="Cepeda A.J."/>
            <person name="Yan W."/>
            <person name="Fan B."/>
            <person name="Jiang Y."/>
            <person name="Adhikari A."/>
            <person name="Zheng C.-J."/>
            <person name="Schuster L."/>
            <person name="Cowan T.M."/>
            <person name="Smanski M.J."/>
            <person name="Chevrette M.G."/>
            <person name="De Carvalho L.P.S."/>
            <person name="Shen B."/>
        </authorList>
    </citation>
    <scope>NUCLEOTIDE SEQUENCE [LARGE SCALE GENOMIC DNA]</scope>
    <source>
        <strain evidence="1 2">NPDC004045</strain>
    </source>
</reference>